<name>A0A4Y2MNH9_ARAVE</name>
<dbReference type="EMBL" id="BGPR01205340">
    <property type="protein sequence ID" value="GBN28705.1"/>
    <property type="molecule type" value="Genomic_DNA"/>
</dbReference>
<gene>
    <name evidence="1" type="ORF">AVEN_202423_1</name>
</gene>
<comment type="caution">
    <text evidence="1">The sequence shown here is derived from an EMBL/GenBank/DDBJ whole genome shotgun (WGS) entry which is preliminary data.</text>
</comment>
<organism evidence="1 2">
    <name type="scientific">Araneus ventricosus</name>
    <name type="common">Orbweaver spider</name>
    <name type="synonym">Epeira ventricosa</name>
    <dbReference type="NCBI Taxonomy" id="182803"/>
    <lineage>
        <taxon>Eukaryota</taxon>
        <taxon>Metazoa</taxon>
        <taxon>Ecdysozoa</taxon>
        <taxon>Arthropoda</taxon>
        <taxon>Chelicerata</taxon>
        <taxon>Arachnida</taxon>
        <taxon>Araneae</taxon>
        <taxon>Araneomorphae</taxon>
        <taxon>Entelegynae</taxon>
        <taxon>Araneoidea</taxon>
        <taxon>Araneidae</taxon>
        <taxon>Araneus</taxon>
    </lineage>
</organism>
<evidence type="ECO:0000313" key="2">
    <source>
        <dbReference type="Proteomes" id="UP000499080"/>
    </source>
</evidence>
<dbReference type="GO" id="GO:0003676">
    <property type="term" value="F:nucleic acid binding"/>
    <property type="evidence" value="ECO:0007669"/>
    <property type="project" value="InterPro"/>
</dbReference>
<reference evidence="1 2" key="1">
    <citation type="journal article" date="2019" name="Sci. Rep.">
        <title>Orb-weaving spider Araneus ventricosus genome elucidates the spidroin gene catalogue.</title>
        <authorList>
            <person name="Kono N."/>
            <person name="Nakamura H."/>
            <person name="Ohtoshi R."/>
            <person name="Moran D.A.P."/>
            <person name="Shinohara A."/>
            <person name="Yoshida Y."/>
            <person name="Fujiwara M."/>
            <person name="Mori M."/>
            <person name="Tomita M."/>
            <person name="Arakawa K."/>
        </authorList>
    </citation>
    <scope>NUCLEOTIDE SEQUENCE [LARGE SCALE GENOMIC DNA]</scope>
</reference>
<dbReference type="AlphaFoldDB" id="A0A4Y2MNH9"/>
<keyword evidence="2" id="KW-1185">Reference proteome</keyword>
<evidence type="ECO:0008006" key="3">
    <source>
        <dbReference type="Google" id="ProtNLM"/>
    </source>
</evidence>
<dbReference type="Proteomes" id="UP000499080">
    <property type="component" value="Unassembled WGS sequence"/>
</dbReference>
<protein>
    <recommendedName>
        <fullName evidence="3">Mariner Mos1 transposase</fullName>
    </recommendedName>
</protein>
<dbReference type="InterPro" id="IPR036397">
    <property type="entry name" value="RNaseH_sf"/>
</dbReference>
<evidence type="ECO:0000313" key="1">
    <source>
        <dbReference type="EMBL" id="GBN28705.1"/>
    </source>
</evidence>
<dbReference type="Gene3D" id="3.30.420.10">
    <property type="entry name" value="Ribonuclease H-like superfamily/Ribonuclease H"/>
    <property type="match status" value="1"/>
</dbReference>
<sequence length="148" mass="17527">MNVKTNSTYYKEKVLHPIFTDEKEIPFLYLNDFPRMKLHQDKATSHTSKSTPVLLEKMKNDRVIAYVPFQHIPVMSPDVSPMDCFAFILLTRALSKLILTRIYELWKVVEVEWKSIPFEILRKALLSWKSRCRLIAQKNGYKTEHLKK</sequence>
<accession>A0A4Y2MNH9</accession>
<dbReference type="OrthoDB" id="10017160at2759"/>
<proteinExistence type="predicted"/>